<dbReference type="Pfam" id="PF00082">
    <property type="entry name" value="Peptidase_S8"/>
    <property type="match status" value="1"/>
</dbReference>
<evidence type="ECO:0000259" key="10">
    <source>
        <dbReference type="Pfam" id="PF00082"/>
    </source>
</evidence>
<evidence type="ECO:0000256" key="2">
    <source>
        <dbReference type="ARBA" id="ARBA00022670"/>
    </source>
</evidence>
<dbReference type="PANTHER" id="PTHR43806:SF11">
    <property type="entry name" value="CEREVISIN-RELATED"/>
    <property type="match status" value="1"/>
</dbReference>
<evidence type="ECO:0000256" key="1">
    <source>
        <dbReference type="ARBA" id="ARBA00011073"/>
    </source>
</evidence>
<feature type="region of interest" description="Disordered" evidence="8">
    <location>
        <begin position="193"/>
        <end position="219"/>
    </location>
</feature>
<sequence length="499" mass="51727">MSPKPLRLKPLRIIGSALALTLLAPAVAAAGTPDSANTGDPAHFIVIGPQHGGLERTADSVRAADGQVVQSWPEIGVLLATSRDSEFAEAVRGDPGVRAAGASRNLAEQLPENSGESDSETLEKRRGTLTTGAASRAGESGEEPLAPEQWDMRMINAGKAHENSDSGKGVTVGVLDSGIDPDHPDLAANLDTSRSVGCTENGTPDRSQQAWAPTSSGHGTHVAGTVAAANNGVGISGVAPNATLVSIKVVNDEGFIYPGSAICGFMWAAEHGIDVTNSSYFIDPWYLWCQRDRDQAAVAEAVRRAVNHARGNDVLNVVAAGNSNWNLSKRIHDTNSPNNGGPTEDRWAGNGCQVLPGELPGMVTVSAVGPESSKSFYSNYGIGSVDVAAPGGDSRQTADTPSGNGSVLSTLPEGEYGFYQGTSMASPHVAGVAALIRAEHPRWDARMVNAALRQQADTVPCPKSYDTDGDGEDDAKCRGGRTGAGFYGAGIVDALEAVR</sequence>
<dbReference type="Gene3D" id="3.40.50.200">
    <property type="entry name" value="Peptidase S8/S53 domain"/>
    <property type="match status" value="1"/>
</dbReference>
<dbReference type="InterPro" id="IPR022398">
    <property type="entry name" value="Peptidase_S8_His-AS"/>
</dbReference>
<feature type="compositionally biased region" description="Polar residues" evidence="8">
    <location>
        <begin position="193"/>
        <end position="216"/>
    </location>
</feature>
<dbReference type="GO" id="GO:0004252">
    <property type="term" value="F:serine-type endopeptidase activity"/>
    <property type="evidence" value="ECO:0007669"/>
    <property type="project" value="UniProtKB-UniRule"/>
</dbReference>
<dbReference type="PROSITE" id="PS51892">
    <property type="entry name" value="SUBTILASE"/>
    <property type="match status" value="1"/>
</dbReference>
<dbReference type="InterPro" id="IPR015500">
    <property type="entry name" value="Peptidase_S8_subtilisin-rel"/>
</dbReference>
<organism evidence="11 12">
    <name type="scientific">Actinopolyspora mzabensis</name>
    <dbReference type="NCBI Taxonomy" id="995066"/>
    <lineage>
        <taxon>Bacteria</taxon>
        <taxon>Bacillati</taxon>
        <taxon>Actinomycetota</taxon>
        <taxon>Actinomycetes</taxon>
        <taxon>Actinopolysporales</taxon>
        <taxon>Actinopolysporaceae</taxon>
        <taxon>Actinopolyspora</taxon>
    </lineage>
</organism>
<dbReference type="PROSITE" id="PS00136">
    <property type="entry name" value="SUBTILASE_ASP"/>
    <property type="match status" value="1"/>
</dbReference>
<evidence type="ECO:0000256" key="6">
    <source>
        <dbReference type="PROSITE-ProRule" id="PRU01240"/>
    </source>
</evidence>
<dbReference type="SUPFAM" id="SSF52743">
    <property type="entry name" value="Subtilisin-like"/>
    <property type="match status" value="1"/>
</dbReference>
<proteinExistence type="inferred from homology"/>
<evidence type="ECO:0000313" key="12">
    <source>
        <dbReference type="Proteomes" id="UP000199213"/>
    </source>
</evidence>
<accession>A0A1G8VK95</accession>
<dbReference type="RefSeq" id="WP_245693685.1">
    <property type="nucleotide sequence ID" value="NZ_FNFM01000001.1"/>
</dbReference>
<feature type="domain" description="Peptidase S8/S53" evidence="10">
    <location>
        <begin position="167"/>
        <end position="462"/>
    </location>
</feature>
<feature type="region of interest" description="Disordered" evidence="8">
    <location>
        <begin position="102"/>
        <end position="149"/>
    </location>
</feature>
<dbReference type="Proteomes" id="UP000199213">
    <property type="component" value="Unassembled WGS sequence"/>
</dbReference>
<feature type="signal peptide" evidence="9">
    <location>
        <begin position="1"/>
        <end position="30"/>
    </location>
</feature>
<dbReference type="AlphaFoldDB" id="A0A1G8VK95"/>
<dbReference type="InterPro" id="IPR050131">
    <property type="entry name" value="Peptidase_S8_subtilisin-like"/>
</dbReference>
<evidence type="ECO:0000256" key="5">
    <source>
        <dbReference type="PIRSR" id="PIRSR615500-1"/>
    </source>
</evidence>
<keyword evidence="12" id="KW-1185">Reference proteome</keyword>
<keyword evidence="3 6" id="KW-0378">Hydrolase</keyword>
<feature type="active site" description="Charge relay system" evidence="5 6">
    <location>
        <position position="423"/>
    </location>
</feature>
<keyword evidence="4 6" id="KW-0720">Serine protease</keyword>
<dbReference type="InterPro" id="IPR023827">
    <property type="entry name" value="Peptidase_S8_Asp-AS"/>
</dbReference>
<keyword evidence="9" id="KW-0732">Signal</keyword>
<evidence type="ECO:0000256" key="3">
    <source>
        <dbReference type="ARBA" id="ARBA00022801"/>
    </source>
</evidence>
<dbReference type="PROSITE" id="PS00138">
    <property type="entry name" value="SUBTILASE_SER"/>
    <property type="match status" value="1"/>
</dbReference>
<evidence type="ECO:0000256" key="9">
    <source>
        <dbReference type="SAM" id="SignalP"/>
    </source>
</evidence>
<feature type="active site" description="Charge relay system" evidence="5 6">
    <location>
        <position position="176"/>
    </location>
</feature>
<dbReference type="GO" id="GO:0006508">
    <property type="term" value="P:proteolysis"/>
    <property type="evidence" value="ECO:0007669"/>
    <property type="project" value="UniProtKB-KW"/>
</dbReference>
<evidence type="ECO:0000313" key="11">
    <source>
        <dbReference type="EMBL" id="SDJ66491.1"/>
    </source>
</evidence>
<dbReference type="PROSITE" id="PS00137">
    <property type="entry name" value="SUBTILASE_HIS"/>
    <property type="match status" value="1"/>
</dbReference>
<dbReference type="PRINTS" id="PR00723">
    <property type="entry name" value="SUBTILISIN"/>
</dbReference>
<feature type="active site" description="Charge relay system" evidence="5 6">
    <location>
        <position position="218"/>
    </location>
</feature>
<evidence type="ECO:0000256" key="7">
    <source>
        <dbReference type="RuleBase" id="RU003355"/>
    </source>
</evidence>
<protein>
    <submittedName>
        <fullName evidence="11">Subtilase family protein</fullName>
    </submittedName>
</protein>
<gene>
    <name evidence="11" type="ORF">SAMN04487820_101145</name>
</gene>
<dbReference type="PANTHER" id="PTHR43806">
    <property type="entry name" value="PEPTIDASE S8"/>
    <property type="match status" value="1"/>
</dbReference>
<keyword evidence="2 6" id="KW-0645">Protease</keyword>
<dbReference type="InterPro" id="IPR000209">
    <property type="entry name" value="Peptidase_S8/S53_dom"/>
</dbReference>
<dbReference type="EMBL" id="FNFM01000001">
    <property type="protein sequence ID" value="SDJ66491.1"/>
    <property type="molecule type" value="Genomic_DNA"/>
</dbReference>
<feature type="chain" id="PRO_5038368798" evidence="9">
    <location>
        <begin position="31"/>
        <end position="499"/>
    </location>
</feature>
<comment type="similarity">
    <text evidence="1 6 7">Belongs to the peptidase S8 family.</text>
</comment>
<dbReference type="InterPro" id="IPR036852">
    <property type="entry name" value="Peptidase_S8/S53_dom_sf"/>
</dbReference>
<reference evidence="12" key="1">
    <citation type="submission" date="2016-10" db="EMBL/GenBank/DDBJ databases">
        <authorList>
            <person name="Varghese N."/>
            <person name="Submissions S."/>
        </authorList>
    </citation>
    <scope>NUCLEOTIDE SEQUENCE [LARGE SCALE GENOMIC DNA]</scope>
    <source>
        <strain evidence="12">DSM 45460</strain>
    </source>
</reference>
<evidence type="ECO:0000256" key="4">
    <source>
        <dbReference type="ARBA" id="ARBA00022825"/>
    </source>
</evidence>
<evidence type="ECO:0000256" key="8">
    <source>
        <dbReference type="SAM" id="MobiDB-lite"/>
    </source>
</evidence>
<name>A0A1G8VK95_ACTMZ</name>
<dbReference type="InterPro" id="IPR023828">
    <property type="entry name" value="Peptidase_S8_Ser-AS"/>
</dbReference>